<evidence type="ECO:0000256" key="5">
    <source>
        <dbReference type="ARBA" id="ARBA00073833"/>
    </source>
</evidence>
<dbReference type="GO" id="GO:0005777">
    <property type="term" value="C:peroxisome"/>
    <property type="evidence" value="ECO:0007669"/>
    <property type="project" value="TreeGrafter"/>
</dbReference>
<dbReference type="PANTHER" id="PTHR42943">
    <property type="entry name" value="GLUTATHIONE S-TRANSFERASE KAPPA"/>
    <property type="match status" value="1"/>
</dbReference>
<dbReference type="Gene3D" id="3.40.30.10">
    <property type="entry name" value="Glutaredoxin"/>
    <property type="match status" value="1"/>
</dbReference>
<dbReference type="VEuPathDB" id="FungiDB:P174DRAFT_452259"/>
<dbReference type="EC" id="2.5.1.18" evidence="2"/>
<sequence>MERGSGGLELPESPYTSVYIREHEVLRIRYSINGDSLGSPADGDSAAMAAPKITLYFDIVSPFAHIAFHVLKHSPTFAKCDITYVPIFLSGLLKACENTPPLRIKNKAQWTNQERLRWARYFSVPIVEQTPAGFPSLTVAAQRALCAISQKAPERFVPAIEALFQSYWVEGNSQVGQPEGFGPVLEKVLGKEGAQQILNAASQDEVKSLLSANTDRAFKSGAFGLPWFECTNSKGETEGFWGNDHLGQVAEFLGLDRSLDKGFRAVL</sequence>
<dbReference type="FunFam" id="3.40.30.10:FF:000096">
    <property type="entry name" value="Glutathione S-transferase kappa"/>
    <property type="match status" value="1"/>
</dbReference>
<protein>
    <recommendedName>
        <fullName evidence="5">Glutathione S-transferase kappa 1</fullName>
        <ecNumber evidence="2">2.5.1.18</ecNumber>
    </recommendedName>
    <alternativeName>
        <fullName evidence="6">GST class-kappa</fullName>
    </alternativeName>
</protein>
<evidence type="ECO:0000256" key="3">
    <source>
        <dbReference type="ARBA" id="ARBA00022679"/>
    </source>
</evidence>
<evidence type="ECO:0000256" key="6">
    <source>
        <dbReference type="ARBA" id="ARBA00083519"/>
    </source>
</evidence>
<dbReference type="GO" id="GO:0016853">
    <property type="term" value="F:isomerase activity"/>
    <property type="evidence" value="ECO:0007669"/>
    <property type="project" value="UniProtKB-KW"/>
</dbReference>
<feature type="domain" description="DSBA-like thioredoxin" evidence="7">
    <location>
        <begin position="53"/>
        <end position="253"/>
    </location>
</feature>
<dbReference type="SUPFAM" id="SSF52833">
    <property type="entry name" value="Thioredoxin-like"/>
    <property type="match status" value="1"/>
</dbReference>
<dbReference type="RefSeq" id="XP_024681606.1">
    <property type="nucleotide sequence ID" value="XM_024829066.1"/>
</dbReference>
<keyword evidence="9" id="KW-1185">Reference proteome</keyword>
<dbReference type="OMA" id="ECTNSKG"/>
<dbReference type="OrthoDB" id="4664297at2759"/>
<name>A0A2I1C622_ASPN1</name>
<comment type="catalytic activity">
    <reaction evidence="4">
        <text>RX + glutathione = an S-substituted glutathione + a halide anion + H(+)</text>
        <dbReference type="Rhea" id="RHEA:16437"/>
        <dbReference type="ChEBI" id="CHEBI:15378"/>
        <dbReference type="ChEBI" id="CHEBI:16042"/>
        <dbReference type="ChEBI" id="CHEBI:17792"/>
        <dbReference type="ChEBI" id="CHEBI:57925"/>
        <dbReference type="ChEBI" id="CHEBI:90779"/>
        <dbReference type="EC" id="2.5.1.18"/>
    </reaction>
</comment>
<dbReference type="AlphaFoldDB" id="A0A2I1C622"/>
<reference evidence="9" key="1">
    <citation type="journal article" date="2018" name="Proc. Natl. Acad. Sci. U.S.A.">
        <title>Linking secondary metabolites to gene clusters through genome sequencing of six diverse Aspergillus species.</title>
        <authorList>
            <person name="Kaerboelling I."/>
            <person name="Vesth T.C."/>
            <person name="Frisvad J.C."/>
            <person name="Nybo J.L."/>
            <person name="Theobald S."/>
            <person name="Kuo A."/>
            <person name="Bowyer P."/>
            <person name="Matsuda Y."/>
            <person name="Mondo S."/>
            <person name="Lyhne E.K."/>
            <person name="Kogle M.E."/>
            <person name="Clum A."/>
            <person name="Lipzen A."/>
            <person name="Salamov A."/>
            <person name="Ngan C.Y."/>
            <person name="Daum C."/>
            <person name="Chiniquy J."/>
            <person name="Barry K."/>
            <person name="LaButti K."/>
            <person name="Haridas S."/>
            <person name="Simmons B.A."/>
            <person name="Magnuson J.K."/>
            <person name="Mortensen U.H."/>
            <person name="Larsen T.O."/>
            <person name="Grigoriev I.V."/>
            <person name="Baker S.E."/>
            <person name="Andersen M.R."/>
        </authorList>
    </citation>
    <scope>NUCLEOTIDE SEQUENCE [LARGE SCALE GENOMIC DNA]</scope>
    <source>
        <strain evidence="9">IBT 16806</strain>
    </source>
</reference>
<organism evidence="8 9">
    <name type="scientific">Aspergillus novofumigatus (strain IBT 16806)</name>
    <dbReference type="NCBI Taxonomy" id="1392255"/>
    <lineage>
        <taxon>Eukaryota</taxon>
        <taxon>Fungi</taxon>
        <taxon>Dikarya</taxon>
        <taxon>Ascomycota</taxon>
        <taxon>Pezizomycotina</taxon>
        <taxon>Eurotiomycetes</taxon>
        <taxon>Eurotiomycetidae</taxon>
        <taxon>Eurotiales</taxon>
        <taxon>Aspergillaceae</taxon>
        <taxon>Aspergillus</taxon>
        <taxon>Aspergillus subgen. Fumigati</taxon>
    </lineage>
</organism>
<dbReference type="GO" id="GO:0004364">
    <property type="term" value="F:glutathione transferase activity"/>
    <property type="evidence" value="ECO:0007669"/>
    <property type="project" value="UniProtKB-EC"/>
</dbReference>
<keyword evidence="3" id="KW-0808">Transferase</keyword>
<dbReference type="InterPro" id="IPR051924">
    <property type="entry name" value="GST_Kappa/NadH"/>
</dbReference>
<comment type="similarity">
    <text evidence="1">Belongs to the GST superfamily. Kappa family.</text>
</comment>
<comment type="caution">
    <text evidence="8">The sequence shown here is derived from an EMBL/GenBank/DDBJ whole genome shotgun (WGS) entry which is preliminary data.</text>
</comment>
<keyword evidence="8" id="KW-0413">Isomerase</keyword>
<accession>A0A2I1C622</accession>
<dbReference type="STRING" id="1392255.A0A2I1C622"/>
<dbReference type="InterPro" id="IPR036249">
    <property type="entry name" value="Thioredoxin-like_sf"/>
</dbReference>
<evidence type="ECO:0000313" key="9">
    <source>
        <dbReference type="Proteomes" id="UP000234474"/>
    </source>
</evidence>
<dbReference type="GO" id="GO:0005739">
    <property type="term" value="C:mitochondrion"/>
    <property type="evidence" value="ECO:0007669"/>
    <property type="project" value="TreeGrafter"/>
</dbReference>
<evidence type="ECO:0000313" key="8">
    <source>
        <dbReference type="EMBL" id="PKX93011.1"/>
    </source>
</evidence>
<dbReference type="GeneID" id="36536392"/>
<evidence type="ECO:0000259" key="7">
    <source>
        <dbReference type="Pfam" id="PF01323"/>
    </source>
</evidence>
<dbReference type="InterPro" id="IPR044088">
    <property type="entry name" value="GSTK"/>
</dbReference>
<dbReference type="Proteomes" id="UP000234474">
    <property type="component" value="Unassembled WGS sequence"/>
</dbReference>
<proteinExistence type="inferred from homology"/>
<dbReference type="Pfam" id="PF01323">
    <property type="entry name" value="DSBA"/>
    <property type="match status" value="1"/>
</dbReference>
<dbReference type="EMBL" id="MSZS01000005">
    <property type="protein sequence ID" value="PKX93011.1"/>
    <property type="molecule type" value="Genomic_DNA"/>
</dbReference>
<dbReference type="GO" id="GO:0004602">
    <property type="term" value="F:glutathione peroxidase activity"/>
    <property type="evidence" value="ECO:0007669"/>
    <property type="project" value="InterPro"/>
</dbReference>
<dbReference type="CDD" id="cd03021">
    <property type="entry name" value="DsbA_GSTK"/>
    <property type="match status" value="1"/>
</dbReference>
<dbReference type="GO" id="GO:0006749">
    <property type="term" value="P:glutathione metabolic process"/>
    <property type="evidence" value="ECO:0007669"/>
    <property type="project" value="InterPro"/>
</dbReference>
<evidence type="ECO:0000256" key="2">
    <source>
        <dbReference type="ARBA" id="ARBA00012452"/>
    </source>
</evidence>
<dbReference type="InterPro" id="IPR001853">
    <property type="entry name" value="DSBA-like_thioredoxin_dom"/>
</dbReference>
<evidence type="ECO:0000256" key="4">
    <source>
        <dbReference type="ARBA" id="ARBA00047960"/>
    </source>
</evidence>
<evidence type="ECO:0000256" key="1">
    <source>
        <dbReference type="ARBA" id="ARBA00006494"/>
    </source>
</evidence>
<dbReference type="PANTHER" id="PTHR42943:SF2">
    <property type="entry name" value="GLUTATHIONE S-TRANSFERASE KAPPA 1"/>
    <property type="match status" value="1"/>
</dbReference>
<gene>
    <name evidence="8" type="ORF">P174DRAFT_452259</name>
</gene>